<dbReference type="InterPro" id="IPR006311">
    <property type="entry name" value="TAT_signal"/>
</dbReference>
<keyword evidence="1" id="KW-0732">Signal</keyword>
<dbReference type="InterPro" id="IPR050490">
    <property type="entry name" value="Bact_solute-bd_prot1"/>
</dbReference>
<dbReference type="CDD" id="cd13585">
    <property type="entry name" value="PBP2_TMBP_like"/>
    <property type="match status" value="1"/>
</dbReference>
<dbReference type="EMBL" id="JBHTBH010000010">
    <property type="protein sequence ID" value="MFC7330137.1"/>
    <property type="molecule type" value="Genomic_DNA"/>
</dbReference>
<feature type="signal peptide" evidence="1">
    <location>
        <begin position="1"/>
        <end position="32"/>
    </location>
</feature>
<dbReference type="SUPFAM" id="SSF53850">
    <property type="entry name" value="Periplasmic binding protein-like II"/>
    <property type="match status" value="1"/>
</dbReference>
<proteinExistence type="predicted"/>
<accession>A0ABW2KLU5</accession>
<name>A0ABW2KLU5_9ACTN</name>
<dbReference type="Pfam" id="PF01547">
    <property type="entry name" value="SBP_bac_1"/>
    <property type="match status" value="1"/>
</dbReference>
<reference evidence="3" key="1">
    <citation type="journal article" date="2019" name="Int. J. Syst. Evol. Microbiol.">
        <title>The Global Catalogue of Microorganisms (GCM) 10K type strain sequencing project: providing services to taxonomists for standard genome sequencing and annotation.</title>
        <authorList>
            <consortium name="The Broad Institute Genomics Platform"/>
            <consortium name="The Broad Institute Genome Sequencing Center for Infectious Disease"/>
            <person name="Wu L."/>
            <person name="Ma J."/>
        </authorList>
    </citation>
    <scope>NUCLEOTIDE SEQUENCE [LARGE SCALE GENOMIC DNA]</scope>
    <source>
        <strain evidence="3">CGMCC 4.7382</strain>
    </source>
</reference>
<dbReference type="InterPro" id="IPR006059">
    <property type="entry name" value="SBP"/>
</dbReference>
<organism evidence="2 3">
    <name type="scientific">Marinactinospora rubrisoli</name>
    <dbReference type="NCBI Taxonomy" id="2715399"/>
    <lineage>
        <taxon>Bacteria</taxon>
        <taxon>Bacillati</taxon>
        <taxon>Actinomycetota</taxon>
        <taxon>Actinomycetes</taxon>
        <taxon>Streptosporangiales</taxon>
        <taxon>Nocardiopsidaceae</taxon>
        <taxon>Marinactinospora</taxon>
    </lineage>
</organism>
<evidence type="ECO:0000256" key="1">
    <source>
        <dbReference type="SAM" id="SignalP"/>
    </source>
</evidence>
<dbReference type="RefSeq" id="WP_379872776.1">
    <property type="nucleotide sequence ID" value="NZ_JBHTBH010000010.1"/>
</dbReference>
<dbReference type="Gene3D" id="3.40.190.10">
    <property type="entry name" value="Periplasmic binding protein-like II"/>
    <property type="match status" value="1"/>
</dbReference>
<dbReference type="PANTHER" id="PTHR43649:SF12">
    <property type="entry name" value="DIACETYLCHITOBIOSE BINDING PROTEIN DASA"/>
    <property type="match status" value="1"/>
</dbReference>
<dbReference type="PROSITE" id="PS51318">
    <property type="entry name" value="TAT"/>
    <property type="match status" value="1"/>
</dbReference>
<comment type="caution">
    <text evidence="2">The sequence shown here is derived from an EMBL/GenBank/DDBJ whole genome shotgun (WGS) entry which is preliminary data.</text>
</comment>
<gene>
    <name evidence="2" type="ORF">ACFQRF_20610</name>
</gene>
<feature type="chain" id="PRO_5047029662" evidence="1">
    <location>
        <begin position="33"/>
        <end position="427"/>
    </location>
</feature>
<evidence type="ECO:0000313" key="2">
    <source>
        <dbReference type="EMBL" id="MFC7330137.1"/>
    </source>
</evidence>
<evidence type="ECO:0000313" key="3">
    <source>
        <dbReference type="Proteomes" id="UP001596540"/>
    </source>
</evidence>
<keyword evidence="3" id="KW-1185">Reference proteome</keyword>
<protein>
    <submittedName>
        <fullName evidence="2">ABC transporter substrate-binding protein</fullName>
    </submittedName>
</protein>
<dbReference type="Proteomes" id="UP001596540">
    <property type="component" value="Unassembled WGS sequence"/>
</dbReference>
<dbReference type="PANTHER" id="PTHR43649">
    <property type="entry name" value="ARABINOSE-BINDING PROTEIN-RELATED"/>
    <property type="match status" value="1"/>
</dbReference>
<sequence>MTQRPPAPQSRRTFLRMSGIAGITAASAGALAAAGCGSNTGRPGAQGDELVHWYHQYGEDGVQQAVERYAAEFDGAQVRVQWTPGNYDTKLQAALQGSGPPDVFEYQTKVDLVRAGLLEPLDDVIAGARDDFTEAALASHTVDGTVYGIPQAVDTQILVYRRSLLDGAGLEPPASFDALLDAARALTDGDRKGLFVGNDGGVTTLAPLALFSVGLRLVTDDRRPGFAEPEAARAYRGLRELFESDALLLGAPTDWSDPAAFTQELTAMQWTGLWALPQIEEAFPGDYGVLPWPKLTDAGADSVPVGAFGAMAYAEGGKVDLAKEYIRWLWVERTDLQEDFNLGYGFHIPPRRSIADRADALAEGPAADVVRYVDELGRTSSPPEWTPAMDSALKDALTGVVRGGADPDRELRVAAETVQDELDRLYG</sequence>